<feature type="compositionally biased region" description="Polar residues" evidence="1">
    <location>
        <begin position="32"/>
        <end position="51"/>
    </location>
</feature>
<accession>A0AAD7TE22</accession>
<sequence length="138" mass="14766">MGDTGVKAQEGRVKREEGSGDAAPCAAGWRNGGQSPQASRQSPTRSFTRTKVANLTRRGWQTFDIKSHFSLRSLCARVAAPSFGCNTLRATALYPPPSMLHKLRLLCPRCSRGGPRGARLGSPRDASSTSEAPSQVLP</sequence>
<name>A0AAD7TE22_9TELE</name>
<organism evidence="2 3">
    <name type="scientific">Aldrovandia affinis</name>
    <dbReference type="NCBI Taxonomy" id="143900"/>
    <lineage>
        <taxon>Eukaryota</taxon>
        <taxon>Metazoa</taxon>
        <taxon>Chordata</taxon>
        <taxon>Craniata</taxon>
        <taxon>Vertebrata</taxon>
        <taxon>Euteleostomi</taxon>
        <taxon>Actinopterygii</taxon>
        <taxon>Neopterygii</taxon>
        <taxon>Teleostei</taxon>
        <taxon>Notacanthiformes</taxon>
        <taxon>Halosauridae</taxon>
        <taxon>Aldrovandia</taxon>
    </lineage>
</organism>
<keyword evidence="3" id="KW-1185">Reference proteome</keyword>
<proteinExistence type="predicted"/>
<evidence type="ECO:0000256" key="1">
    <source>
        <dbReference type="SAM" id="MobiDB-lite"/>
    </source>
</evidence>
<feature type="region of interest" description="Disordered" evidence="1">
    <location>
        <begin position="1"/>
        <end position="51"/>
    </location>
</feature>
<feature type="region of interest" description="Disordered" evidence="1">
    <location>
        <begin position="114"/>
        <end position="138"/>
    </location>
</feature>
<gene>
    <name evidence="2" type="ORF">AAFF_G00005470</name>
</gene>
<protein>
    <submittedName>
        <fullName evidence="2">Uncharacterized protein</fullName>
    </submittedName>
</protein>
<dbReference type="EMBL" id="JAINUG010000001">
    <property type="protein sequence ID" value="KAJ8419048.1"/>
    <property type="molecule type" value="Genomic_DNA"/>
</dbReference>
<comment type="caution">
    <text evidence="2">The sequence shown here is derived from an EMBL/GenBank/DDBJ whole genome shotgun (WGS) entry which is preliminary data.</text>
</comment>
<reference evidence="2" key="1">
    <citation type="journal article" date="2023" name="Science">
        <title>Genome structures resolve the early diversification of teleost fishes.</title>
        <authorList>
            <person name="Parey E."/>
            <person name="Louis A."/>
            <person name="Montfort J."/>
            <person name="Bouchez O."/>
            <person name="Roques C."/>
            <person name="Iampietro C."/>
            <person name="Lluch J."/>
            <person name="Castinel A."/>
            <person name="Donnadieu C."/>
            <person name="Desvignes T."/>
            <person name="Floi Bucao C."/>
            <person name="Jouanno E."/>
            <person name="Wen M."/>
            <person name="Mejri S."/>
            <person name="Dirks R."/>
            <person name="Jansen H."/>
            <person name="Henkel C."/>
            <person name="Chen W.J."/>
            <person name="Zahm M."/>
            <person name="Cabau C."/>
            <person name="Klopp C."/>
            <person name="Thompson A.W."/>
            <person name="Robinson-Rechavi M."/>
            <person name="Braasch I."/>
            <person name="Lecointre G."/>
            <person name="Bobe J."/>
            <person name="Postlethwait J.H."/>
            <person name="Berthelot C."/>
            <person name="Roest Crollius H."/>
            <person name="Guiguen Y."/>
        </authorList>
    </citation>
    <scope>NUCLEOTIDE SEQUENCE</scope>
    <source>
        <strain evidence="2">NC1722</strain>
    </source>
</reference>
<feature type="compositionally biased region" description="Polar residues" evidence="1">
    <location>
        <begin position="125"/>
        <end position="138"/>
    </location>
</feature>
<evidence type="ECO:0000313" key="3">
    <source>
        <dbReference type="Proteomes" id="UP001221898"/>
    </source>
</evidence>
<dbReference type="Proteomes" id="UP001221898">
    <property type="component" value="Unassembled WGS sequence"/>
</dbReference>
<feature type="compositionally biased region" description="Basic and acidic residues" evidence="1">
    <location>
        <begin position="9"/>
        <end position="18"/>
    </location>
</feature>
<evidence type="ECO:0000313" key="2">
    <source>
        <dbReference type="EMBL" id="KAJ8419048.1"/>
    </source>
</evidence>
<dbReference type="AlphaFoldDB" id="A0AAD7TE22"/>